<dbReference type="EMBL" id="VYKJ01000003">
    <property type="protein sequence ID" value="KAA9001395.1"/>
    <property type="molecule type" value="Genomic_DNA"/>
</dbReference>
<feature type="site" description="Essential for degradation by Lon protease" evidence="6">
    <location>
        <position position="170"/>
    </location>
</feature>
<comment type="caution">
    <text evidence="8">The sequence shown here is derived from an EMBL/GenBank/DDBJ whole genome shotgun (WGS) entry which is preliminary data.</text>
</comment>
<comment type="PTM">
    <text evidence="6">Is rapidly cleaved and degraded by the Lon protease once DNA damage is repaired.</text>
</comment>
<feature type="compositionally biased region" description="Polar residues" evidence="7">
    <location>
        <begin position="1"/>
        <end position="22"/>
    </location>
</feature>
<dbReference type="NCBIfam" id="NF007892">
    <property type="entry name" value="PRK10595.1"/>
    <property type="match status" value="1"/>
</dbReference>
<evidence type="ECO:0000256" key="5">
    <source>
        <dbReference type="ARBA" id="ARBA00023306"/>
    </source>
</evidence>
<accession>A0A5J5G398</accession>
<dbReference type="InterPro" id="IPR050356">
    <property type="entry name" value="SulA_CellDiv_inhibitor"/>
</dbReference>
<sequence length="170" mass="19040">MRTQSFDSSYFRQPSRTGSTVEAPQPASATGGGIISEVVYSAGQPMVSQLLLPLLQQLGNQPRWLLWLAPQQKLSRHWLLQSGLPLDKVIQPHHINPVTTVDAMEKALQTGNYSAVLGWLPAELTEEEKIRLRHAARSGNSYGFIMRPQNESFSPDRPFSSLKIHPILYH</sequence>
<dbReference type="GO" id="GO:0009432">
    <property type="term" value="P:SOS response"/>
    <property type="evidence" value="ECO:0007669"/>
    <property type="project" value="UniProtKB-UniRule"/>
</dbReference>
<keyword evidence="9" id="KW-1185">Reference proteome</keyword>
<evidence type="ECO:0000313" key="9">
    <source>
        <dbReference type="Proteomes" id="UP000335415"/>
    </source>
</evidence>
<reference evidence="8 9" key="1">
    <citation type="submission" date="2019-09" db="EMBL/GenBank/DDBJ databases">
        <authorList>
            <person name="Li Y."/>
        </authorList>
    </citation>
    <scope>NUCLEOTIDE SEQUENCE [LARGE SCALE GENOMIC DNA]</scope>
    <source>
        <strain evidence="8 9">L3-3HA</strain>
    </source>
</reference>
<comment type="induction">
    <text evidence="6">By DNA damage, as part of the SOS response.</text>
</comment>
<evidence type="ECO:0000256" key="2">
    <source>
        <dbReference type="ARBA" id="ARBA00022763"/>
    </source>
</evidence>
<dbReference type="PANTHER" id="PTHR35369">
    <property type="entry name" value="BLR3025 PROTEIN-RELATED"/>
    <property type="match status" value="1"/>
</dbReference>
<dbReference type="Gene3D" id="3.40.50.300">
    <property type="entry name" value="P-loop containing nucleotide triphosphate hydrolases"/>
    <property type="match status" value="1"/>
</dbReference>
<dbReference type="InterPro" id="IPR027417">
    <property type="entry name" value="P-loop_NTPase"/>
</dbReference>
<dbReference type="GO" id="GO:0051782">
    <property type="term" value="P:negative regulation of cell division"/>
    <property type="evidence" value="ECO:0007669"/>
    <property type="project" value="UniProtKB-UniRule"/>
</dbReference>
<feature type="region of interest" description="FtsZ binding" evidence="6">
    <location>
        <begin position="107"/>
        <end position="113"/>
    </location>
</feature>
<dbReference type="Pfam" id="PF03846">
    <property type="entry name" value="SulA"/>
    <property type="match status" value="1"/>
</dbReference>
<dbReference type="InterPro" id="IPR047696">
    <property type="entry name" value="SulA_enterobact"/>
</dbReference>
<dbReference type="HAMAP" id="MF_01179">
    <property type="entry name" value="SulA"/>
    <property type="match status" value="1"/>
</dbReference>
<dbReference type="GO" id="GO:0000917">
    <property type="term" value="P:division septum assembly"/>
    <property type="evidence" value="ECO:0007669"/>
    <property type="project" value="UniProtKB-KW"/>
</dbReference>
<gene>
    <name evidence="6 8" type="primary">sulA</name>
    <name evidence="8" type="ORF">FJU30_07860</name>
</gene>
<keyword evidence="4 6" id="KW-0742">SOS response</keyword>
<proteinExistence type="evidence at transcript level"/>
<keyword evidence="5 6" id="KW-0131">Cell cycle</keyword>
<dbReference type="Proteomes" id="UP000335415">
    <property type="component" value="Unassembled WGS sequence"/>
</dbReference>
<evidence type="ECO:0000256" key="4">
    <source>
        <dbReference type="ARBA" id="ARBA00023236"/>
    </source>
</evidence>
<dbReference type="PIRSF" id="PIRSF003093">
    <property type="entry name" value="SulA"/>
    <property type="match status" value="1"/>
</dbReference>
<dbReference type="SUPFAM" id="SSF52540">
    <property type="entry name" value="P-loop containing nucleoside triphosphate hydrolases"/>
    <property type="match status" value="1"/>
</dbReference>
<comment type="caution">
    <text evidence="6">Lacks conserved residue(s) required for the propagation of feature annotation.</text>
</comment>
<protein>
    <recommendedName>
        <fullName evidence="6">Cell division inhibitor SulA</fullName>
    </recommendedName>
</protein>
<evidence type="ECO:0000256" key="7">
    <source>
        <dbReference type="SAM" id="MobiDB-lite"/>
    </source>
</evidence>
<name>A0A5J5G398_9GAMM</name>
<dbReference type="InterPro" id="IPR004596">
    <property type="entry name" value="Cell_div_suppressor_SulA"/>
</dbReference>
<dbReference type="GO" id="GO:0006281">
    <property type="term" value="P:DNA repair"/>
    <property type="evidence" value="ECO:0007669"/>
    <property type="project" value="TreeGrafter"/>
</dbReference>
<comment type="similarity">
    <text evidence="6">Belongs to the SulA family.</text>
</comment>
<keyword evidence="3 6" id="KW-0717">Septation</keyword>
<evidence type="ECO:0000256" key="3">
    <source>
        <dbReference type="ARBA" id="ARBA00023210"/>
    </source>
</evidence>
<dbReference type="AlphaFoldDB" id="A0A5J5G398"/>
<feature type="region of interest" description="Disordered" evidence="7">
    <location>
        <begin position="1"/>
        <end position="28"/>
    </location>
</feature>
<comment type="function">
    <text evidence="6">Component of the SOS system and an inhibitor of cell division. Accumulation of SulA causes rapid cessation of cell division and the appearance of long, non-septate filaments. In the presence of GTP, binds a polymerization-competent form of FtsZ in a 1:1 ratio, thus inhibiting FtsZ polymerization and therefore preventing it from participating in the assembly of the Z ring. This mechanism prevents the premature segregation of damaged DNA to daughter cells during cell division.</text>
</comment>
<dbReference type="OrthoDB" id="6464784at2"/>
<dbReference type="PANTHER" id="PTHR35369:SF4">
    <property type="entry name" value="CELL DIVISION INHIBITOR SULA"/>
    <property type="match status" value="1"/>
</dbReference>
<keyword evidence="2 6" id="KW-0227">DNA damage</keyword>
<organism evidence="8 9">
    <name type="scientific">Affinibrenneria salicis</name>
    <dbReference type="NCBI Taxonomy" id="2590031"/>
    <lineage>
        <taxon>Bacteria</taxon>
        <taxon>Pseudomonadati</taxon>
        <taxon>Pseudomonadota</taxon>
        <taxon>Gammaproteobacteria</taxon>
        <taxon>Enterobacterales</taxon>
        <taxon>Pectobacteriaceae</taxon>
        <taxon>Affinibrenneria</taxon>
    </lineage>
</organism>
<keyword evidence="1 6" id="KW-0132">Cell division</keyword>
<evidence type="ECO:0000256" key="1">
    <source>
        <dbReference type="ARBA" id="ARBA00022618"/>
    </source>
</evidence>
<dbReference type="NCBIfam" id="TIGR00623">
    <property type="entry name" value="SOS_SulA_coli"/>
    <property type="match status" value="1"/>
</dbReference>
<dbReference type="RefSeq" id="WP_150434666.1">
    <property type="nucleotide sequence ID" value="NZ_VYKJ01000003.1"/>
</dbReference>
<evidence type="ECO:0000256" key="6">
    <source>
        <dbReference type="HAMAP-Rule" id="MF_01179"/>
    </source>
</evidence>
<comment type="subunit">
    <text evidence="6">Interacts with FtsZ.</text>
</comment>
<evidence type="ECO:0000313" key="8">
    <source>
        <dbReference type="EMBL" id="KAA9001395.1"/>
    </source>
</evidence>